<protein>
    <submittedName>
        <fullName evidence="1 2">tRNA (Uracil-5-)-methyltransferase Gid</fullName>
    </submittedName>
</protein>
<dbReference type="EMBL" id="KE525330">
    <property type="protein sequence ID" value="KFB47275.1"/>
    <property type="molecule type" value="Genomic_DNA"/>
</dbReference>
<sequence>MTNTPMEPVDGGEGKKKWLVFRMERKKQPKATEWNVVGLGNQRRVFIEIPRFACASFSVESSFCRSLFQRGVLGNVCVSVCILYRGLETHLVKHTPGRARDCFEGV</sequence>
<dbReference type="GO" id="GO:0008168">
    <property type="term" value="F:methyltransferase activity"/>
    <property type="evidence" value="ECO:0007669"/>
    <property type="project" value="UniProtKB-KW"/>
</dbReference>
<dbReference type="GO" id="GO:0032259">
    <property type="term" value="P:methylation"/>
    <property type="evidence" value="ECO:0007669"/>
    <property type="project" value="UniProtKB-KW"/>
</dbReference>
<dbReference type="AlphaFoldDB" id="A0A084WAN1"/>
<keyword evidence="1" id="KW-0489">Methyltransferase</keyword>
<evidence type="ECO:0000313" key="2">
    <source>
        <dbReference type="EnsemblMetazoa" id="ASIC015303-PA"/>
    </source>
</evidence>
<accession>A0A084WAN1</accession>
<keyword evidence="3" id="KW-1185">Reference proteome</keyword>
<dbReference type="VEuPathDB" id="VectorBase:ASIC015303"/>
<dbReference type="EMBL" id="ATLV01022218">
    <property type="status" value="NOT_ANNOTATED_CDS"/>
    <property type="molecule type" value="Genomic_DNA"/>
</dbReference>
<reference evidence="2" key="2">
    <citation type="submission" date="2020-05" db="UniProtKB">
        <authorList>
            <consortium name="EnsemblMetazoa"/>
        </authorList>
    </citation>
    <scope>IDENTIFICATION</scope>
</reference>
<organism evidence="1">
    <name type="scientific">Anopheles sinensis</name>
    <name type="common">Mosquito</name>
    <dbReference type="NCBI Taxonomy" id="74873"/>
    <lineage>
        <taxon>Eukaryota</taxon>
        <taxon>Metazoa</taxon>
        <taxon>Ecdysozoa</taxon>
        <taxon>Arthropoda</taxon>
        <taxon>Hexapoda</taxon>
        <taxon>Insecta</taxon>
        <taxon>Pterygota</taxon>
        <taxon>Neoptera</taxon>
        <taxon>Endopterygota</taxon>
        <taxon>Diptera</taxon>
        <taxon>Nematocera</taxon>
        <taxon>Culicoidea</taxon>
        <taxon>Culicidae</taxon>
        <taxon>Anophelinae</taxon>
        <taxon>Anopheles</taxon>
    </lineage>
</organism>
<gene>
    <name evidence="1" type="ORF">ZHAS_00015303</name>
</gene>
<evidence type="ECO:0000313" key="3">
    <source>
        <dbReference type="Proteomes" id="UP000030765"/>
    </source>
</evidence>
<reference evidence="1 3" key="1">
    <citation type="journal article" date="2014" name="BMC Genomics">
        <title>Genome sequence of Anopheles sinensis provides insight into genetics basis of mosquito competence for malaria parasites.</title>
        <authorList>
            <person name="Zhou D."/>
            <person name="Zhang D."/>
            <person name="Ding G."/>
            <person name="Shi L."/>
            <person name="Hou Q."/>
            <person name="Ye Y."/>
            <person name="Xu Y."/>
            <person name="Zhou H."/>
            <person name="Xiong C."/>
            <person name="Li S."/>
            <person name="Yu J."/>
            <person name="Hong S."/>
            <person name="Yu X."/>
            <person name="Zou P."/>
            <person name="Chen C."/>
            <person name="Chang X."/>
            <person name="Wang W."/>
            <person name="Lv Y."/>
            <person name="Sun Y."/>
            <person name="Ma L."/>
            <person name="Shen B."/>
            <person name="Zhu C."/>
        </authorList>
    </citation>
    <scope>NUCLEOTIDE SEQUENCE [LARGE SCALE GENOMIC DNA]</scope>
</reference>
<proteinExistence type="predicted"/>
<name>A0A084WAN1_ANOSI</name>
<evidence type="ECO:0000313" key="1">
    <source>
        <dbReference type="EMBL" id="KFB47275.1"/>
    </source>
</evidence>
<keyword evidence="1" id="KW-0808">Transferase</keyword>
<dbReference type="Proteomes" id="UP000030765">
    <property type="component" value="Unassembled WGS sequence"/>
</dbReference>
<dbReference type="EnsemblMetazoa" id="ASIC015303-RA">
    <property type="protein sequence ID" value="ASIC015303-PA"/>
    <property type="gene ID" value="ASIC015303"/>
</dbReference>